<dbReference type="Proteomes" id="UP000004994">
    <property type="component" value="Chromosome 4"/>
</dbReference>
<reference evidence="3" key="2">
    <citation type="submission" date="2019-01" db="UniProtKB">
        <authorList>
            <consortium name="EnsemblPlants"/>
        </authorList>
    </citation>
    <scope>IDENTIFICATION</scope>
    <source>
        <strain evidence="3">cv. Heinz 1706</strain>
    </source>
</reference>
<dbReference type="InterPro" id="IPR054722">
    <property type="entry name" value="PolX-like_BBD"/>
</dbReference>
<dbReference type="Pfam" id="PF22936">
    <property type="entry name" value="Pol_BBD"/>
    <property type="match status" value="1"/>
</dbReference>
<feature type="domain" description="GAG-pre-integrase" evidence="1">
    <location>
        <begin position="58"/>
        <end position="103"/>
    </location>
</feature>
<dbReference type="InterPro" id="IPR025724">
    <property type="entry name" value="GAG-pre-integrase_dom"/>
</dbReference>
<accession>A0A3Q7FXG3</accession>
<reference evidence="3" key="1">
    <citation type="journal article" date="2012" name="Nature">
        <title>The tomato genome sequence provides insights into fleshy fruit evolution.</title>
        <authorList>
            <consortium name="Tomato Genome Consortium"/>
        </authorList>
    </citation>
    <scope>NUCLEOTIDE SEQUENCE [LARGE SCALE GENOMIC DNA]</scope>
    <source>
        <strain evidence="3">cv. Heinz 1706</strain>
    </source>
</reference>
<evidence type="ECO:0000259" key="2">
    <source>
        <dbReference type="Pfam" id="PF22936"/>
    </source>
</evidence>
<dbReference type="InParanoid" id="A0A3Q7FXG3"/>
<feature type="domain" description="Retrovirus-related Pol polyprotein from transposon TNT 1-94-like beta-barrel" evidence="2">
    <location>
        <begin position="1"/>
        <end position="43"/>
    </location>
</feature>
<proteinExistence type="predicted"/>
<evidence type="ECO:0000313" key="4">
    <source>
        <dbReference type="Proteomes" id="UP000004994"/>
    </source>
</evidence>
<evidence type="ECO:0000313" key="3">
    <source>
        <dbReference type="EnsemblPlants" id="Solyc04g007245.1.1"/>
    </source>
</evidence>
<evidence type="ECO:0000259" key="1">
    <source>
        <dbReference type="Pfam" id="PF13976"/>
    </source>
</evidence>
<dbReference type="AlphaFoldDB" id="A0A3Q7FXG3"/>
<dbReference type="Gramene" id="Solyc04g007245.1.1">
    <property type="protein sequence ID" value="Solyc04g007245.1.1"/>
    <property type="gene ID" value="Solyc04g007245.1"/>
</dbReference>
<sequence>MGNQSSASIVGIGDIRVQTNVGCYLTLRDVCYISDLRLNLLSANGSLIVARGKLCCTLYKTHLKVCSGELNAIEEKTSPNLWHRRLGHVSEKGIKLLAGKSLILADVTI</sequence>
<name>A0A3Q7FXG3_SOLLC</name>
<organism evidence="3">
    <name type="scientific">Solanum lycopersicum</name>
    <name type="common">Tomato</name>
    <name type="synonym">Lycopersicon esculentum</name>
    <dbReference type="NCBI Taxonomy" id="4081"/>
    <lineage>
        <taxon>Eukaryota</taxon>
        <taxon>Viridiplantae</taxon>
        <taxon>Streptophyta</taxon>
        <taxon>Embryophyta</taxon>
        <taxon>Tracheophyta</taxon>
        <taxon>Spermatophyta</taxon>
        <taxon>Magnoliopsida</taxon>
        <taxon>eudicotyledons</taxon>
        <taxon>Gunneridae</taxon>
        <taxon>Pentapetalae</taxon>
        <taxon>asterids</taxon>
        <taxon>lamiids</taxon>
        <taxon>Solanales</taxon>
        <taxon>Solanaceae</taxon>
        <taxon>Solanoideae</taxon>
        <taxon>Solaneae</taxon>
        <taxon>Solanum</taxon>
        <taxon>Solanum subgen. Lycopersicon</taxon>
    </lineage>
</organism>
<dbReference type="Pfam" id="PF13976">
    <property type="entry name" value="gag_pre-integrs"/>
    <property type="match status" value="1"/>
</dbReference>
<dbReference type="EnsemblPlants" id="Solyc04g007245.1.1">
    <property type="protein sequence ID" value="Solyc04g007245.1.1"/>
    <property type="gene ID" value="Solyc04g007245.1"/>
</dbReference>
<keyword evidence="4" id="KW-1185">Reference proteome</keyword>
<protein>
    <submittedName>
        <fullName evidence="3">Uncharacterized protein</fullName>
    </submittedName>
</protein>